<feature type="domain" description="STAS" evidence="4">
    <location>
        <begin position="255"/>
        <end position="342"/>
    </location>
</feature>
<dbReference type="InterPro" id="IPR003658">
    <property type="entry name" value="Anti-sigma_ant"/>
</dbReference>
<evidence type="ECO:0000313" key="6">
    <source>
        <dbReference type="Proteomes" id="UP000186096"/>
    </source>
</evidence>
<accession>A0A1N7GCH4</accession>
<dbReference type="EMBL" id="FTNI01000027">
    <property type="protein sequence ID" value="SIS10254.1"/>
    <property type="molecule type" value="Genomic_DNA"/>
</dbReference>
<evidence type="ECO:0000259" key="4">
    <source>
        <dbReference type="PROSITE" id="PS50801"/>
    </source>
</evidence>
<dbReference type="InterPro" id="IPR002645">
    <property type="entry name" value="STAS_dom"/>
</dbReference>
<dbReference type="SUPFAM" id="SSF52091">
    <property type="entry name" value="SpoIIaa-like"/>
    <property type="match status" value="1"/>
</dbReference>
<dbReference type="PANTHER" id="PTHR33495:SF2">
    <property type="entry name" value="ANTI-SIGMA FACTOR ANTAGONIST TM_1081-RELATED"/>
    <property type="match status" value="1"/>
</dbReference>
<feature type="region of interest" description="Disordered" evidence="3">
    <location>
        <begin position="213"/>
        <end position="251"/>
    </location>
</feature>
<evidence type="ECO:0000256" key="3">
    <source>
        <dbReference type="SAM" id="MobiDB-lite"/>
    </source>
</evidence>
<reference evidence="6" key="1">
    <citation type="submission" date="2017-01" db="EMBL/GenBank/DDBJ databases">
        <authorList>
            <person name="Varghese N."/>
            <person name="Submissions S."/>
        </authorList>
    </citation>
    <scope>NUCLEOTIDE SEQUENCE [LARGE SCALE GENOMIC DNA]</scope>
    <source>
        <strain evidence="6">ATCC 12950</strain>
    </source>
</reference>
<keyword evidence="6" id="KW-1185">Reference proteome</keyword>
<dbReference type="Pfam" id="PF19457">
    <property type="entry name" value="DUF5994"/>
    <property type="match status" value="1"/>
</dbReference>
<dbReference type="Pfam" id="PF01740">
    <property type="entry name" value="STAS"/>
    <property type="match status" value="1"/>
</dbReference>
<dbReference type="PROSITE" id="PS50801">
    <property type="entry name" value="STAS"/>
    <property type="match status" value="1"/>
</dbReference>
<sequence length="342" mass="36523">MAFRSASPAAIYQCVVLYRAKTGQAIMTATLLSRSTPPSVPADKDPVFGSDVRLRLAPALGLRGTVDGAWWPHSRDATLELPDFITAVDQRLGLTTLRVGVHVDAWDHIPHRVHADGRQVKVGWFDSADPRLVTLTFAEAEPVILLVVPPYTADGPAGTALMLASQGMVGLLPVDLFTTAAHQVGDTRDADGENEGGHISSLPADLLGGCRHHRSNAHLPSLPPQTPPRRRPEHSISIRDPAPLGGADPSAPTTIRLSGEIDIFTSPHLRKDLMDVLRYSSSLLILDLSGVAACDACGLGVLVGIQRRAKAMGITLSLTAARPYLSRLLRVTGLDRTIPMTA</sequence>
<evidence type="ECO:0000256" key="2">
    <source>
        <dbReference type="RuleBase" id="RU003749"/>
    </source>
</evidence>
<comment type="similarity">
    <text evidence="1 2">Belongs to the anti-sigma-factor antagonist family.</text>
</comment>
<protein>
    <recommendedName>
        <fullName evidence="2">Anti-sigma factor antagonist</fullName>
    </recommendedName>
</protein>
<dbReference type="Gene3D" id="3.30.750.24">
    <property type="entry name" value="STAS domain"/>
    <property type="match status" value="1"/>
</dbReference>
<dbReference type="STRING" id="58117.SAMN05421833_127121"/>
<dbReference type="GO" id="GO:0043856">
    <property type="term" value="F:anti-sigma factor antagonist activity"/>
    <property type="evidence" value="ECO:0007669"/>
    <property type="project" value="InterPro"/>
</dbReference>
<evidence type="ECO:0000256" key="1">
    <source>
        <dbReference type="ARBA" id="ARBA00009013"/>
    </source>
</evidence>
<dbReference type="NCBIfam" id="TIGR00377">
    <property type="entry name" value="ant_ant_sig"/>
    <property type="match status" value="1"/>
</dbReference>
<proteinExistence type="inferred from homology"/>
<name>A0A1N7GCH4_9ACTN</name>
<organism evidence="5 6">
    <name type="scientific">Microbispora rosea</name>
    <dbReference type="NCBI Taxonomy" id="58117"/>
    <lineage>
        <taxon>Bacteria</taxon>
        <taxon>Bacillati</taxon>
        <taxon>Actinomycetota</taxon>
        <taxon>Actinomycetes</taxon>
        <taxon>Streptosporangiales</taxon>
        <taxon>Streptosporangiaceae</taxon>
        <taxon>Microbispora</taxon>
    </lineage>
</organism>
<dbReference type="PANTHER" id="PTHR33495">
    <property type="entry name" value="ANTI-SIGMA FACTOR ANTAGONIST TM_1081-RELATED-RELATED"/>
    <property type="match status" value="1"/>
</dbReference>
<evidence type="ECO:0000313" key="5">
    <source>
        <dbReference type="EMBL" id="SIS10254.1"/>
    </source>
</evidence>
<dbReference type="CDD" id="cd07043">
    <property type="entry name" value="STAS_anti-anti-sigma_factors"/>
    <property type="match status" value="1"/>
</dbReference>
<dbReference type="AlphaFoldDB" id="A0A1N7GCH4"/>
<dbReference type="Proteomes" id="UP000186096">
    <property type="component" value="Unassembled WGS sequence"/>
</dbReference>
<dbReference type="InterPro" id="IPR036513">
    <property type="entry name" value="STAS_dom_sf"/>
</dbReference>
<gene>
    <name evidence="5" type="ORF">SAMN05421833_127121</name>
</gene>
<dbReference type="InterPro" id="IPR046036">
    <property type="entry name" value="DUF5994"/>
</dbReference>